<evidence type="ECO:0000313" key="16">
    <source>
        <dbReference type="Proteomes" id="UP000747542"/>
    </source>
</evidence>
<organism evidence="15 16">
    <name type="scientific">Homarus americanus</name>
    <name type="common">American lobster</name>
    <dbReference type="NCBI Taxonomy" id="6706"/>
    <lineage>
        <taxon>Eukaryota</taxon>
        <taxon>Metazoa</taxon>
        <taxon>Ecdysozoa</taxon>
        <taxon>Arthropoda</taxon>
        <taxon>Crustacea</taxon>
        <taxon>Multicrustacea</taxon>
        <taxon>Malacostraca</taxon>
        <taxon>Eumalacostraca</taxon>
        <taxon>Eucarida</taxon>
        <taxon>Decapoda</taxon>
        <taxon>Pleocyemata</taxon>
        <taxon>Astacidea</taxon>
        <taxon>Nephropoidea</taxon>
        <taxon>Nephropidae</taxon>
        <taxon>Homarus</taxon>
    </lineage>
</organism>
<dbReference type="GO" id="GO:0046872">
    <property type="term" value="F:metal ion binding"/>
    <property type="evidence" value="ECO:0007669"/>
    <property type="project" value="UniProtKB-KW"/>
</dbReference>
<keyword evidence="16" id="KW-1185">Reference proteome</keyword>
<evidence type="ECO:0000256" key="6">
    <source>
        <dbReference type="ARBA" id="ARBA00022759"/>
    </source>
</evidence>
<evidence type="ECO:0000256" key="12">
    <source>
        <dbReference type="ARBA" id="ARBA00023242"/>
    </source>
</evidence>
<keyword evidence="5" id="KW-0479">Metal-binding</keyword>
<dbReference type="PANTHER" id="PTHR21077:SF5">
    <property type="entry name" value="CROSSOVER JUNCTION ENDONUCLEASE MMS4"/>
    <property type="match status" value="1"/>
</dbReference>
<evidence type="ECO:0000256" key="14">
    <source>
        <dbReference type="SAM" id="MobiDB-lite"/>
    </source>
</evidence>
<comment type="subcellular location">
    <subcellularLocation>
        <location evidence="2">Nucleus</location>
    </subcellularLocation>
</comment>
<comment type="cofactor">
    <cofactor evidence="1">
        <name>Mg(2+)</name>
        <dbReference type="ChEBI" id="CHEBI:18420"/>
    </cofactor>
</comment>
<evidence type="ECO:0000256" key="3">
    <source>
        <dbReference type="ARBA" id="ARBA00005313"/>
    </source>
</evidence>
<dbReference type="GO" id="GO:0000712">
    <property type="term" value="P:resolution of meiotic recombination intermediates"/>
    <property type="evidence" value="ECO:0007669"/>
    <property type="project" value="TreeGrafter"/>
</dbReference>
<evidence type="ECO:0000256" key="13">
    <source>
        <dbReference type="ARBA" id="ARBA00023254"/>
    </source>
</evidence>
<keyword evidence="7" id="KW-0227">DNA damage</keyword>
<reference evidence="15" key="1">
    <citation type="journal article" date="2021" name="Sci. Adv.">
        <title>The American lobster genome reveals insights on longevity, neural, and immune adaptations.</title>
        <authorList>
            <person name="Polinski J.M."/>
            <person name="Zimin A.V."/>
            <person name="Clark K.F."/>
            <person name="Kohn A.B."/>
            <person name="Sadowski N."/>
            <person name="Timp W."/>
            <person name="Ptitsyn A."/>
            <person name="Khanna P."/>
            <person name="Romanova D.Y."/>
            <person name="Williams P."/>
            <person name="Greenwood S.J."/>
            <person name="Moroz L.L."/>
            <person name="Walt D.R."/>
            <person name="Bodnar A.G."/>
        </authorList>
    </citation>
    <scope>NUCLEOTIDE SEQUENCE</scope>
    <source>
        <strain evidence="15">GMGI-L3</strain>
    </source>
</reference>
<evidence type="ECO:0000256" key="10">
    <source>
        <dbReference type="ARBA" id="ARBA00023172"/>
    </source>
</evidence>
<feature type="region of interest" description="Disordered" evidence="14">
    <location>
        <begin position="64"/>
        <end position="89"/>
    </location>
</feature>
<evidence type="ECO:0000256" key="4">
    <source>
        <dbReference type="ARBA" id="ARBA00022722"/>
    </source>
</evidence>
<dbReference type="GO" id="GO:0031573">
    <property type="term" value="P:mitotic intra-S DNA damage checkpoint signaling"/>
    <property type="evidence" value="ECO:0007669"/>
    <property type="project" value="TreeGrafter"/>
</dbReference>
<name>A0A8J5TJD0_HOMAM</name>
<dbReference type="AlphaFoldDB" id="A0A8J5TJD0"/>
<dbReference type="GO" id="GO:0008821">
    <property type="term" value="F:crossover junction DNA endonuclease activity"/>
    <property type="evidence" value="ECO:0007669"/>
    <property type="project" value="TreeGrafter"/>
</dbReference>
<protein>
    <submittedName>
        <fullName evidence="15">Crossover junction endonuclease EME1-like</fullName>
    </submittedName>
</protein>
<dbReference type="Proteomes" id="UP000747542">
    <property type="component" value="Unassembled WGS sequence"/>
</dbReference>
<evidence type="ECO:0000256" key="7">
    <source>
        <dbReference type="ARBA" id="ARBA00022763"/>
    </source>
</evidence>
<keyword evidence="11" id="KW-0234">DNA repair</keyword>
<dbReference type="FunFam" id="1.10.150.670:FF:000002">
    <property type="entry name" value="Crossover junction endonuclease EME1"/>
    <property type="match status" value="1"/>
</dbReference>
<dbReference type="Pfam" id="PF21292">
    <property type="entry name" value="EME1-MUS81_C"/>
    <property type="match status" value="1"/>
</dbReference>
<keyword evidence="9" id="KW-0460">Magnesium</keyword>
<dbReference type="InterPro" id="IPR042530">
    <property type="entry name" value="EME1/EME2_C"/>
</dbReference>
<evidence type="ECO:0000256" key="1">
    <source>
        <dbReference type="ARBA" id="ARBA00001946"/>
    </source>
</evidence>
<comment type="similarity">
    <text evidence="3">Belongs to the EME1/MMS4 family.</text>
</comment>
<keyword evidence="13" id="KW-0469">Meiosis</keyword>
<feature type="region of interest" description="Disordered" evidence="14">
    <location>
        <begin position="25"/>
        <end position="45"/>
    </location>
</feature>
<evidence type="ECO:0000256" key="2">
    <source>
        <dbReference type="ARBA" id="ARBA00004123"/>
    </source>
</evidence>
<dbReference type="Gene3D" id="3.40.50.10130">
    <property type="match status" value="1"/>
</dbReference>
<comment type="caution">
    <text evidence="15">The sequence shown here is derived from an EMBL/GenBank/DDBJ whole genome shotgun (WGS) entry which is preliminary data.</text>
</comment>
<gene>
    <name evidence="15" type="primary">EME1-L</name>
    <name evidence="15" type="ORF">Hamer_G017045</name>
</gene>
<dbReference type="EMBL" id="JAHLQT010004419">
    <property type="protein sequence ID" value="KAG7176071.1"/>
    <property type="molecule type" value="Genomic_DNA"/>
</dbReference>
<keyword evidence="6 15" id="KW-0255">Endonuclease</keyword>
<keyword evidence="4" id="KW-0540">Nuclease</keyword>
<dbReference type="GO" id="GO:0005634">
    <property type="term" value="C:nucleus"/>
    <property type="evidence" value="ECO:0007669"/>
    <property type="project" value="UniProtKB-SubCell"/>
</dbReference>
<sequence length="400" mass="44743">MSLPDLETRLKPLLVQPLHTKPTFYTLSSDGESDFNEENKKGIENDEPLVINTKLKRTTKIVREQKKDNRKQREAAKQRRAVEKAEAKAQRDAEKAYKHAMKPGECIKHVIVQLDRQLLELAEGSQVISQLQTGGIRYRIVDSAVAAAATIVRVDPVTRQETPAEEAVVIMAVNDFVEVVKKQVYEDGVEGLCHQSRKWKRSFNNANLTLVVCGVEVYLRVDIETALVTAQLECGLNHRLMADASGVATFILQITKAVAEAPFKHEKGEPSFSWYAEGSSINAVKIDKSGVGLLKLWHQQLRQFNNVGVEVAQAIASKYPSPCALLQSYRKCLMPQEASLLLADIPVRRGAGPLTSSRRVGPELSKKIHLFLTTKDSEVWIEDLKRRDKTIPETAIKTWG</sequence>
<proteinExistence type="inferred from homology"/>
<keyword evidence="10" id="KW-0233">DNA recombination</keyword>
<dbReference type="InterPro" id="IPR033310">
    <property type="entry name" value="Mms4/EME1/EME2"/>
</dbReference>
<dbReference type="GO" id="GO:0048476">
    <property type="term" value="C:Holliday junction resolvase complex"/>
    <property type="evidence" value="ECO:0007669"/>
    <property type="project" value="InterPro"/>
</dbReference>
<evidence type="ECO:0000256" key="8">
    <source>
        <dbReference type="ARBA" id="ARBA00022801"/>
    </source>
</evidence>
<evidence type="ECO:0000256" key="5">
    <source>
        <dbReference type="ARBA" id="ARBA00022723"/>
    </source>
</evidence>
<keyword evidence="8" id="KW-0378">Hydrolase</keyword>
<evidence type="ECO:0000256" key="11">
    <source>
        <dbReference type="ARBA" id="ARBA00023204"/>
    </source>
</evidence>
<dbReference type="Gene3D" id="1.10.150.670">
    <property type="entry name" value="Crossover junction endonuclease EME1, DNA-binding domain"/>
    <property type="match status" value="1"/>
</dbReference>
<evidence type="ECO:0000313" key="15">
    <source>
        <dbReference type="EMBL" id="KAG7176071.1"/>
    </source>
</evidence>
<keyword evidence="12" id="KW-0539">Nucleus</keyword>
<accession>A0A8J5TJD0</accession>
<dbReference type="GO" id="GO:0031297">
    <property type="term" value="P:replication fork processing"/>
    <property type="evidence" value="ECO:0007669"/>
    <property type="project" value="TreeGrafter"/>
</dbReference>
<dbReference type="PANTHER" id="PTHR21077">
    <property type="entry name" value="EME1 PROTEIN"/>
    <property type="match status" value="1"/>
</dbReference>
<evidence type="ECO:0000256" key="9">
    <source>
        <dbReference type="ARBA" id="ARBA00022842"/>
    </source>
</evidence>
<dbReference type="GO" id="GO:0006302">
    <property type="term" value="P:double-strand break repair"/>
    <property type="evidence" value="ECO:0007669"/>
    <property type="project" value="TreeGrafter"/>
</dbReference>